<proteinExistence type="predicted"/>
<protein>
    <submittedName>
        <fullName evidence="1">Uncharacterized protein</fullName>
    </submittedName>
</protein>
<name>A0ACC0C860_CATRO</name>
<dbReference type="EMBL" id="CM044701">
    <property type="protein sequence ID" value="KAI5681090.1"/>
    <property type="molecule type" value="Genomic_DNA"/>
</dbReference>
<dbReference type="Proteomes" id="UP001060085">
    <property type="component" value="Linkage Group LG01"/>
</dbReference>
<sequence length="870" mass="95185">MAFHVACPITCRRICFCDLGFPRKLQSEKGKNDFLEEVFRIEEFIKDPWLLRADANATVQVKVPKVAVIAPPPPPQTTQAPATVSVAEGDGGGDVDEAALAVSAQTKRVALQKKAAAASLVAEDYARRFESGEVALGAVKDDAGEEQGLSNVKIMCRLCFGGENEGSERARKMLPCNSCGKKYHRGCVKSWAQNRDLFHWSSWTCPSCRICEVCRRTGDPNKFMFCKRCDGAYHCYCQHPPHKNVGNGPYLCPKHTKCHSCASTVPGNGLSVRWFLGYTCCDACGRLFVKGNYCPVCLKVYRDSEATPMVCCDVCQRWVHCQCDGISDAKYLQFQVDGNLQYACPMCRGECCQVRNLEEAVQELWKRRDEADKDLIASLRAAAGLPSQEEIFSISPFSDDEENGPAVLKNEYGRSLKLSLKGLVDKSPKKIKECGKKSSNKKSRKKKGNPLALVCGAEVQRSHEGHDDASSFGYASADNRNQMQPSRSTEPDGLLSPVAGSLTEGLSSVNRSGLLKHKLIDEVAASNGHRAPRTVKIKNNKLQGGLSTGDDTANQSGASKTSKPTKIVLHLGNRSKTMASSPRSDASSYQKEQDLSTSNGSEDVGGSKLNDPMEKQDTAAKFVQAKATAVDQMKGSKLRGKEGNVIKIRKAGREVIDMPSKLTGAKFPDATESASAAVSKRSSLGKRSTEGSATAVRMNNDLPVSRANKLSSTMNDDNNRTASHLLPQKEPKLLKLKFKNLITDNHSSWASKDEDRSFVKGQRSKRKRPSPLREKAPANGDDNDDAPPLYDDSSMDEIMDANWILQKLGKDAIGKRVEVHQPSDNSWNKGTVKEVFEGTSIVSVALDNGKSRSLELGKQGIRFISQKQKR</sequence>
<gene>
    <name evidence="1" type="ORF">M9H77_02317</name>
</gene>
<keyword evidence="2" id="KW-1185">Reference proteome</keyword>
<evidence type="ECO:0000313" key="2">
    <source>
        <dbReference type="Proteomes" id="UP001060085"/>
    </source>
</evidence>
<reference evidence="2" key="1">
    <citation type="journal article" date="2023" name="Nat. Plants">
        <title>Single-cell RNA sequencing provides a high-resolution roadmap for understanding the multicellular compartmentation of specialized metabolism.</title>
        <authorList>
            <person name="Sun S."/>
            <person name="Shen X."/>
            <person name="Li Y."/>
            <person name="Li Y."/>
            <person name="Wang S."/>
            <person name="Li R."/>
            <person name="Zhang H."/>
            <person name="Shen G."/>
            <person name="Guo B."/>
            <person name="Wei J."/>
            <person name="Xu J."/>
            <person name="St-Pierre B."/>
            <person name="Chen S."/>
            <person name="Sun C."/>
        </authorList>
    </citation>
    <scope>NUCLEOTIDE SEQUENCE [LARGE SCALE GENOMIC DNA]</scope>
</reference>
<evidence type="ECO:0000313" key="1">
    <source>
        <dbReference type="EMBL" id="KAI5681090.1"/>
    </source>
</evidence>
<organism evidence="1 2">
    <name type="scientific">Catharanthus roseus</name>
    <name type="common">Madagascar periwinkle</name>
    <name type="synonym">Vinca rosea</name>
    <dbReference type="NCBI Taxonomy" id="4058"/>
    <lineage>
        <taxon>Eukaryota</taxon>
        <taxon>Viridiplantae</taxon>
        <taxon>Streptophyta</taxon>
        <taxon>Embryophyta</taxon>
        <taxon>Tracheophyta</taxon>
        <taxon>Spermatophyta</taxon>
        <taxon>Magnoliopsida</taxon>
        <taxon>eudicotyledons</taxon>
        <taxon>Gunneridae</taxon>
        <taxon>Pentapetalae</taxon>
        <taxon>asterids</taxon>
        <taxon>lamiids</taxon>
        <taxon>Gentianales</taxon>
        <taxon>Apocynaceae</taxon>
        <taxon>Rauvolfioideae</taxon>
        <taxon>Vinceae</taxon>
        <taxon>Catharanthinae</taxon>
        <taxon>Catharanthus</taxon>
    </lineage>
</organism>
<accession>A0ACC0C860</accession>
<comment type="caution">
    <text evidence="1">The sequence shown here is derived from an EMBL/GenBank/DDBJ whole genome shotgun (WGS) entry which is preliminary data.</text>
</comment>